<dbReference type="OrthoDB" id="74178at2759"/>
<feature type="compositionally biased region" description="Acidic residues" evidence="5">
    <location>
        <begin position="117"/>
        <end position="127"/>
    </location>
</feature>
<feature type="region of interest" description="Disordered" evidence="5">
    <location>
        <begin position="544"/>
        <end position="572"/>
    </location>
</feature>
<feature type="compositionally biased region" description="Polar residues" evidence="5">
    <location>
        <begin position="29"/>
        <end position="63"/>
    </location>
</feature>
<comment type="caution">
    <text evidence="7">The sequence shown here is derived from an EMBL/GenBank/DDBJ whole genome shotgun (WGS) entry which is preliminary data.</text>
</comment>
<dbReference type="GeneID" id="27725894"/>
<evidence type="ECO:0000256" key="4">
    <source>
        <dbReference type="SAM" id="Coils"/>
    </source>
</evidence>
<dbReference type="InterPro" id="IPR052602">
    <property type="entry name" value="Growth_transcription_reg"/>
</dbReference>
<accession>A0A084G3B3</accession>
<proteinExistence type="predicted"/>
<reference evidence="7 8" key="1">
    <citation type="journal article" date="2014" name="Genome Announc.">
        <title>Draft genome sequence of the pathogenic fungus Scedosporium apiospermum.</title>
        <authorList>
            <person name="Vandeputte P."/>
            <person name="Ghamrawi S."/>
            <person name="Rechenmann M."/>
            <person name="Iltis A."/>
            <person name="Giraud S."/>
            <person name="Fleury M."/>
            <person name="Thornton C."/>
            <person name="Delhaes L."/>
            <person name="Meyer W."/>
            <person name="Papon N."/>
            <person name="Bouchara J.P."/>
        </authorList>
    </citation>
    <scope>NUCLEOTIDE SEQUENCE [LARGE SCALE GENOMIC DNA]</scope>
    <source>
        <strain evidence="7 8">IHEM 14462</strain>
    </source>
</reference>
<dbReference type="InterPro" id="IPR022091">
    <property type="entry name" value="TMF_TATA-bd"/>
</dbReference>
<dbReference type="Pfam" id="PF12329">
    <property type="entry name" value="TMF_DNA_bd"/>
    <property type="match status" value="1"/>
</dbReference>
<feature type="coiled-coil region" evidence="4">
    <location>
        <begin position="176"/>
        <end position="208"/>
    </location>
</feature>
<dbReference type="OMA" id="EEMHGYI"/>
<feature type="compositionally biased region" description="Polar residues" evidence="5">
    <location>
        <begin position="359"/>
        <end position="370"/>
    </location>
</feature>
<keyword evidence="8" id="KW-1185">Reference proteome</keyword>
<feature type="compositionally biased region" description="Polar residues" evidence="5">
    <location>
        <begin position="645"/>
        <end position="669"/>
    </location>
</feature>
<keyword evidence="3 4" id="KW-0175">Coiled coil</keyword>
<feature type="region of interest" description="Disordered" evidence="5">
    <location>
        <begin position="638"/>
        <end position="672"/>
    </location>
</feature>
<dbReference type="HOGENOM" id="CLU_013114_0_0_1"/>
<evidence type="ECO:0000256" key="1">
    <source>
        <dbReference type="ARBA" id="ARBA00004555"/>
    </source>
</evidence>
<dbReference type="PANTHER" id="PTHR46515:SF1">
    <property type="entry name" value="TATA ELEMENT MODULATORY FACTOR"/>
    <property type="match status" value="1"/>
</dbReference>
<dbReference type="Pfam" id="PF12325">
    <property type="entry name" value="TMF_TATA_bd"/>
    <property type="match status" value="1"/>
</dbReference>
<feature type="region of interest" description="Disordered" evidence="5">
    <location>
        <begin position="351"/>
        <end position="372"/>
    </location>
</feature>
<evidence type="ECO:0000313" key="8">
    <source>
        <dbReference type="Proteomes" id="UP000028545"/>
    </source>
</evidence>
<feature type="coiled-coil region" evidence="4">
    <location>
        <begin position="718"/>
        <end position="811"/>
    </location>
</feature>
<name>A0A084G3B3_PSEDA</name>
<evidence type="ECO:0000313" key="7">
    <source>
        <dbReference type="EMBL" id="KEZ41825.1"/>
    </source>
</evidence>
<dbReference type="AlphaFoldDB" id="A0A084G3B3"/>
<evidence type="ECO:0000256" key="3">
    <source>
        <dbReference type="ARBA" id="ARBA00023054"/>
    </source>
</evidence>
<evidence type="ECO:0000259" key="6">
    <source>
        <dbReference type="Pfam" id="PF12325"/>
    </source>
</evidence>
<comment type="subcellular location">
    <subcellularLocation>
        <location evidence="1">Golgi apparatus</location>
    </subcellularLocation>
</comment>
<organism evidence="7 8">
    <name type="scientific">Pseudallescheria apiosperma</name>
    <name type="common">Scedosporium apiospermum</name>
    <dbReference type="NCBI Taxonomy" id="563466"/>
    <lineage>
        <taxon>Eukaryota</taxon>
        <taxon>Fungi</taxon>
        <taxon>Dikarya</taxon>
        <taxon>Ascomycota</taxon>
        <taxon>Pezizomycotina</taxon>
        <taxon>Sordariomycetes</taxon>
        <taxon>Hypocreomycetidae</taxon>
        <taxon>Microascales</taxon>
        <taxon>Microascaceae</taxon>
        <taxon>Scedosporium</taxon>
    </lineage>
</organism>
<feature type="compositionally biased region" description="Polar residues" evidence="5">
    <location>
        <begin position="75"/>
        <end position="86"/>
    </location>
</feature>
<feature type="coiled-coil region" evidence="4">
    <location>
        <begin position="270"/>
        <end position="335"/>
    </location>
</feature>
<dbReference type="InterPro" id="IPR022092">
    <property type="entry name" value="TMF_DNA-bd"/>
</dbReference>
<keyword evidence="2" id="KW-0333">Golgi apparatus</keyword>
<dbReference type="VEuPathDB" id="FungiDB:SAPIO_CDS6822"/>
<gene>
    <name evidence="7" type="ORF">SAPIO_CDS6822</name>
</gene>
<sequence>MASRWGSFLQQAVAGVEARLDTILAEGDSASNSPRASASDPSSVENRSRPSTDTNNSAHSSTRLQERLNKAVATKPTSSKNITPVASATVPPQPNRKSNHPEIQPTPIEKSSACEANLEDNDQDELENAPSAHSMSTVRSASDRPAVLTLVEAGPDTAPDHQIGDPQSTSHSCSSCRELRDRIAFLEARAVQLESQNREEQYEQVERADALESKLKYLAGEMTESARKSAAAAPAGSVEQLLSERDEKIGLLMTEGQSLAATERKHRSIIKKLRAQLAESDRVVSSLKADNEKLVSELDLLTKSEVRNDELQAELEILSLKYDDSRKELARLRVDSADKDETISRLKAEIGKTAMSLGPPNSNPDSQASEEAQLRIRELEGALAALEAEKARTISNAHKEADDFRRKAEAAQEQCLQANIEVRNLEDKLEAMRIVVEETSNITGGSQAKLLRQIETLQSQHAVASENWQGIEASLLSRVAALEEERNEISRRETELRKKAKDLSSRCRQQSDELQQAGSQIASYRDEVEVVKKQLAHLQKQVELVDTSGNQTSRLTSEEQPEPSDSGCENIGRDAHASTLIPSAEAVYCLSPKTIPQRTLSFVRSHSDGISRALPTISASNGPDFESLRPSFNLSAALSHGTAGSPATPTSPSIYTQQQGVPSNTTAGIINTDDSHGVFEEAVDAISSPRRGTQDMLSVSTMAAGPSIQLVERMSAGIRRLETEKVTTREELLRISNQRDDARAQIVSLMKEIETYKQSSARAQELEKEVAEINERYLTTLELLGEKSELVEELRADIQDVKAMYRELVERTVR</sequence>
<dbReference type="EMBL" id="JOWA01000107">
    <property type="protein sequence ID" value="KEZ41825.1"/>
    <property type="molecule type" value="Genomic_DNA"/>
</dbReference>
<feature type="region of interest" description="Disordered" evidence="5">
    <location>
        <begin position="25"/>
        <end position="143"/>
    </location>
</feature>
<feature type="domain" description="TATA element modulatory factor 1 TATA binding" evidence="6">
    <location>
        <begin position="698"/>
        <end position="811"/>
    </location>
</feature>
<feature type="region of interest" description="Disordered" evidence="5">
    <location>
        <begin position="487"/>
        <end position="518"/>
    </location>
</feature>
<dbReference type="Proteomes" id="UP000028545">
    <property type="component" value="Unassembled WGS sequence"/>
</dbReference>
<dbReference type="GO" id="GO:0005783">
    <property type="term" value="C:endoplasmic reticulum"/>
    <property type="evidence" value="ECO:0007669"/>
    <property type="project" value="TreeGrafter"/>
</dbReference>
<dbReference type="RefSeq" id="XP_016641624.1">
    <property type="nucleotide sequence ID" value="XM_016788825.1"/>
</dbReference>
<evidence type="ECO:0000256" key="2">
    <source>
        <dbReference type="ARBA" id="ARBA00023034"/>
    </source>
</evidence>
<feature type="compositionally biased region" description="Basic and acidic residues" evidence="5">
    <location>
        <begin position="487"/>
        <end position="511"/>
    </location>
</feature>
<dbReference type="PANTHER" id="PTHR46515">
    <property type="entry name" value="TATA ELEMENT MODULATORY FACTOR TMF1"/>
    <property type="match status" value="1"/>
</dbReference>
<dbReference type="KEGG" id="sapo:SAPIO_CDS6822"/>
<feature type="compositionally biased region" description="Polar residues" evidence="5">
    <location>
        <begin position="131"/>
        <end position="140"/>
    </location>
</feature>
<dbReference type="GO" id="GO:0005794">
    <property type="term" value="C:Golgi apparatus"/>
    <property type="evidence" value="ECO:0007669"/>
    <property type="project" value="UniProtKB-SubCell"/>
</dbReference>
<evidence type="ECO:0000256" key="5">
    <source>
        <dbReference type="SAM" id="MobiDB-lite"/>
    </source>
</evidence>
<protein>
    <recommendedName>
        <fullName evidence="6">TATA element modulatory factor 1 TATA binding domain-containing protein</fullName>
    </recommendedName>
</protein>